<dbReference type="SUPFAM" id="SSF50978">
    <property type="entry name" value="WD40 repeat-like"/>
    <property type="match status" value="1"/>
</dbReference>
<dbReference type="GO" id="GO:0003729">
    <property type="term" value="F:mRNA binding"/>
    <property type="evidence" value="ECO:0007669"/>
    <property type="project" value="TreeGrafter"/>
</dbReference>
<dbReference type="Pfam" id="PF00400">
    <property type="entry name" value="WD40"/>
    <property type="match status" value="5"/>
</dbReference>
<feature type="repeat" description="WD" evidence="3">
    <location>
        <begin position="537"/>
        <end position="570"/>
    </location>
</feature>
<keyword evidence="6" id="KW-1185">Reference proteome</keyword>
<dbReference type="InterPro" id="IPR020472">
    <property type="entry name" value="WD40_PAC1"/>
</dbReference>
<dbReference type="PANTHER" id="PTHR43979:SF1">
    <property type="entry name" value="PRE-MRNA-PROCESSING FACTOR 17"/>
    <property type="match status" value="1"/>
</dbReference>
<feature type="repeat" description="WD" evidence="3">
    <location>
        <begin position="321"/>
        <end position="362"/>
    </location>
</feature>
<dbReference type="InterPro" id="IPR001680">
    <property type="entry name" value="WD40_rpt"/>
</dbReference>
<feature type="repeat" description="WD" evidence="3">
    <location>
        <begin position="405"/>
        <end position="437"/>
    </location>
</feature>
<dbReference type="InterPro" id="IPR036322">
    <property type="entry name" value="WD40_repeat_dom_sf"/>
</dbReference>
<feature type="region of interest" description="Disordered" evidence="4">
    <location>
        <begin position="176"/>
        <end position="210"/>
    </location>
</feature>
<name>A0A4S2N4S3_9PEZI</name>
<dbReference type="Gene3D" id="2.130.10.10">
    <property type="entry name" value="YVTN repeat-like/Quinoprotein amine dehydrogenase"/>
    <property type="match status" value="1"/>
</dbReference>
<dbReference type="OrthoDB" id="10257301at2759"/>
<dbReference type="EMBL" id="ML220113">
    <property type="protein sequence ID" value="TGZ84258.1"/>
    <property type="molecule type" value="Genomic_DNA"/>
</dbReference>
<dbReference type="SMART" id="SM00320">
    <property type="entry name" value="WD40"/>
    <property type="match status" value="6"/>
</dbReference>
<keyword evidence="2" id="KW-0677">Repeat</keyword>
<dbReference type="AlphaFoldDB" id="A0A4S2N4S3"/>
<proteinExistence type="predicted"/>
<dbReference type="PROSITE" id="PS50294">
    <property type="entry name" value="WD_REPEATS_REGION"/>
    <property type="match status" value="4"/>
</dbReference>
<dbReference type="FunCoup" id="A0A4S2N4S3">
    <property type="interactions" value="849"/>
</dbReference>
<dbReference type="PRINTS" id="PR00320">
    <property type="entry name" value="GPROTEINBRPT"/>
</dbReference>
<dbReference type="STRING" id="341454.A0A4S2N4S3"/>
<evidence type="ECO:0000256" key="3">
    <source>
        <dbReference type="PROSITE-ProRule" id="PRU00221"/>
    </source>
</evidence>
<gene>
    <name evidence="5" type="ORF">EX30DRAFT_328119</name>
</gene>
<dbReference type="FunFam" id="2.130.10.10:FF:000191">
    <property type="entry name" value="mRNA splicing factor"/>
    <property type="match status" value="1"/>
</dbReference>
<accession>A0A4S2N4S3</accession>
<dbReference type="Proteomes" id="UP000298138">
    <property type="component" value="Unassembled WGS sequence"/>
</dbReference>
<feature type="region of interest" description="Disordered" evidence="4">
    <location>
        <begin position="63"/>
        <end position="86"/>
    </location>
</feature>
<keyword evidence="1 3" id="KW-0853">WD repeat</keyword>
<feature type="repeat" description="WD" evidence="3">
    <location>
        <begin position="277"/>
        <end position="319"/>
    </location>
</feature>
<dbReference type="PROSITE" id="PS00678">
    <property type="entry name" value="WD_REPEATS_1"/>
    <property type="match status" value="1"/>
</dbReference>
<dbReference type="GO" id="GO:0071013">
    <property type="term" value="C:catalytic step 2 spliceosome"/>
    <property type="evidence" value="ECO:0007669"/>
    <property type="project" value="InterPro"/>
</dbReference>
<dbReference type="PANTHER" id="PTHR43979">
    <property type="entry name" value="PRE-MRNA-PROCESSING FACTOR 17"/>
    <property type="match status" value="1"/>
</dbReference>
<dbReference type="CDD" id="cd00200">
    <property type="entry name" value="WD40"/>
    <property type="match status" value="1"/>
</dbReference>
<protein>
    <submittedName>
        <fullName evidence="5">WD40 repeat-like protein</fullName>
    </submittedName>
</protein>
<organism evidence="5 6">
    <name type="scientific">Ascodesmis nigricans</name>
    <dbReference type="NCBI Taxonomy" id="341454"/>
    <lineage>
        <taxon>Eukaryota</taxon>
        <taxon>Fungi</taxon>
        <taxon>Dikarya</taxon>
        <taxon>Ascomycota</taxon>
        <taxon>Pezizomycotina</taxon>
        <taxon>Pezizomycetes</taxon>
        <taxon>Pezizales</taxon>
        <taxon>Ascodesmidaceae</taxon>
        <taxon>Ascodesmis</taxon>
    </lineage>
</organism>
<reference evidence="5 6" key="1">
    <citation type="submission" date="2019-04" db="EMBL/GenBank/DDBJ databases">
        <title>Comparative genomics and transcriptomics to analyze fruiting body development in filamentous ascomycetes.</title>
        <authorList>
            <consortium name="DOE Joint Genome Institute"/>
            <person name="Lutkenhaus R."/>
            <person name="Traeger S."/>
            <person name="Breuer J."/>
            <person name="Kuo A."/>
            <person name="Lipzen A."/>
            <person name="Pangilinan J."/>
            <person name="Dilworth D."/>
            <person name="Sandor L."/>
            <person name="Poggeler S."/>
            <person name="Barry K."/>
            <person name="Grigoriev I.V."/>
            <person name="Nowrousian M."/>
        </authorList>
    </citation>
    <scope>NUCLEOTIDE SEQUENCE [LARGE SCALE GENOMIC DNA]</scope>
    <source>
        <strain evidence="5 6">CBS 389.68</strain>
    </source>
</reference>
<dbReference type="InParanoid" id="A0A4S2N4S3"/>
<dbReference type="InterPro" id="IPR015943">
    <property type="entry name" value="WD40/YVTN_repeat-like_dom_sf"/>
</dbReference>
<dbReference type="InterPro" id="IPR019775">
    <property type="entry name" value="WD40_repeat_CS"/>
</dbReference>
<feature type="compositionally biased region" description="Acidic residues" evidence="4">
    <location>
        <begin position="192"/>
        <end position="203"/>
    </location>
</feature>
<evidence type="ECO:0000313" key="6">
    <source>
        <dbReference type="Proteomes" id="UP000298138"/>
    </source>
</evidence>
<dbReference type="PROSITE" id="PS50082">
    <property type="entry name" value="WD_REPEATS_2"/>
    <property type="match status" value="4"/>
</dbReference>
<feature type="region of interest" description="Disordered" evidence="4">
    <location>
        <begin position="1"/>
        <end position="22"/>
    </location>
</feature>
<dbReference type="InterPro" id="IPR032847">
    <property type="entry name" value="PRPF17"/>
</dbReference>
<evidence type="ECO:0000256" key="4">
    <source>
        <dbReference type="SAM" id="MobiDB-lite"/>
    </source>
</evidence>
<evidence type="ECO:0000256" key="1">
    <source>
        <dbReference type="ARBA" id="ARBA00022574"/>
    </source>
</evidence>
<sequence>MSTLVDYGSSSDDDSPNAPPTLSRLITAAPDVSLEDPMTHRHTALVKPTASSITTNLTYTQLTAPVAGPTNPFTSDDPNTRKRKNVPTGYAEQAAISDSTFRAQHRTFNSLGYAANPGRENGAANMFVGNLDAAMRHGGKDVVMMRASKQEREALKRKRQKKGDASVLDGENAYLGPWAKYDDQPMATRSDEEAEEYEEEEEYTAPASNPIVEKTGKEYLGVNTGGVGKEETTFHGEEMYDYQGRTYMHVPQDLDIDLKKEVGSTKNYIPKKLVHTWKGHTKPITALRFFPEHGHLLLSAAADCKVKIWDVYHQRSLLRTFSGHSKAITDITFAPDGKTFLSASFDRYMKLWDTETGTCLHRFTTGKTPHVVKINPSQPHEFLAGMSDKKIVQFDMRTEKLVQEYDHHLGPVNTITFVDENRRFITTSDDKSLRAWEYGIPVPIKFIAEPYMYSMVRGALHPSGKYVAYQSGDNQVVVYAATDKFRQNRKKVFRGHNNAGYAIDVDISPDGQFLMSGDSGGWLCFWDWKTCKLWGKFQASDGPVVATQWHPQETSKVATGGLDCVIKYWD</sequence>
<dbReference type="GO" id="GO:0000398">
    <property type="term" value="P:mRNA splicing, via spliceosome"/>
    <property type="evidence" value="ECO:0007669"/>
    <property type="project" value="InterPro"/>
</dbReference>
<evidence type="ECO:0000256" key="2">
    <source>
        <dbReference type="ARBA" id="ARBA00022737"/>
    </source>
</evidence>
<evidence type="ECO:0000313" key="5">
    <source>
        <dbReference type="EMBL" id="TGZ84258.1"/>
    </source>
</evidence>